<feature type="compositionally biased region" description="Low complexity" evidence="2">
    <location>
        <begin position="836"/>
        <end position="846"/>
    </location>
</feature>
<evidence type="ECO:0000256" key="1">
    <source>
        <dbReference type="PROSITE-ProRule" id="PRU00023"/>
    </source>
</evidence>
<feature type="region of interest" description="Disordered" evidence="2">
    <location>
        <begin position="557"/>
        <end position="582"/>
    </location>
</feature>
<evidence type="ECO:0000256" key="2">
    <source>
        <dbReference type="SAM" id="MobiDB-lite"/>
    </source>
</evidence>
<feature type="compositionally biased region" description="Low complexity" evidence="2">
    <location>
        <begin position="807"/>
        <end position="816"/>
    </location>
</feature>
<dbReference type="PANTHER" id="PTHR16027:SF6">
    <property type="entry name" value="DILUTE DOMAIN-CONTAINING PROTEIN"/>
    <property type="match status" value="1"/>
</dbReference>
<dbReference type="InterPro" id="IPR037986">
    <property type="entry name" value="Myo5p-like_CBD_DIL"/>
</dbReference>
<feature type="compositionally biased region" description="Acidic residues" evidence="2">
    <location>
        <begin position="885"/>
        <end position="905"/>
    </location>
</feature>
<feature type="region of interest" description="Disordered" evidence="2">
    <location>
        <begin position="1"/>
        <end position="63"/>
    </location>
</feature>
<feature type="repeat" description="ANK" evidence="1">
    <location>
        <begin position="217"/>
        <end position="249"/>
    </location>
</feature>
<dbReference type="GO" id="GO:0051020">
    <property type="term" value="F:GTPase binding"/>
    <property type="evidence" value="ECO:0007669"/>
    <property type="project" value="TreeGrafter"/>
</dbReference>
<protein>
    <recommendedName>
        <fullName evidence="3">Dilute domain-containing protein</fullName>
    </recommendedName>
</protein>
<dbReference type="PROSITE" id="PS50088">
    <property type="entry name" value="ANK_REPEAT"/>
    <property type="match status" value="2"/>
</dbReference>
<feature type="compositionally biased region" description="Polar residues" evidence="2">
    <location>
        <begin position="572"/>
        <end position="581"/>
    </location>
</feature>
<dbReference type="PROSITE" id="PS50297">
    <property type="entry name" value="ANK_REP_REGION"/>
    <property type="match status" value="2"/>
</dbReference>
<dbReference type="InterPro" id="IPR052072">
    <property type="entry name" value="Vascular_dev_regulator"/>
</dbReference>
<dbReference type="STRING" id="4829.A0A168PKR3"/>
<dbReference type="InParanoid" id="A0A168PKR3"/>
<dbReference type="Proteomes" id="UP000078561">
    <property type="component" value="Unassembled WGS sequence"/>
</dbReference>
<proteinExistence type="predicted"/>
<feature type="compositionally biased region" description="Polar residues" evidence="2">
    <location>
        <begin position="1"/>
        <end position="10"/>
    </location>
</feature>
<dbReference type="Pfam" id="PF12796">
    <property type="entry name" value="Ank_2"/>
    <property type="match status" value="1"/>
</dbReference>
<feature type="compositionally biased region" description="Basic and acidic residues" evidence="2">
    <location>
        <begin position="983"/>
        <end position="1000"/>
    </location>
</feature>
<evidence type="ECO:0000313" key="5">
    <source>
        <dbReference type="Proteomes" id="UP000078561"/>
    </source>
</evidence>
<reference evidence="4" key="1">
    <citation type="submission" date="2016-04" db="EMBL/GenBank/DDBJ databases">
        <authorList>
            <person name="Evans L.H."/>
            <person name="Alamgir A."/>
            <person name="Owens N."/>
            <person name="Weber N.D."/>
            <person name="Virtaneva K."/>
            <person name="Barbian K."/>
            <person name="Babar A."/>
            <person name="Rosenke K."/>
        </authorList>
    </citation>
    <scope>NUCLEOTIDE SEQUENCE [LARGE SCALE GENOMIC DNA]</scope>
    <source>
        <strain evidence="4">CBS 101.48</strain>
    </source>
</reference>
<dbReference type="Gene3D" id="1.25.40.20">
    <property type="entry name" value="Ankyrin repeat-containing domain"/>
    <property type="match status" value="1"/>
</dbReference>
<keyword evidence="5" id="KW-1185">Reference proteome</keyword>
<dbReference type="InterPro" id="IPR002110">
    <property type="entry name" value="Ankyrin_rpt"/>
</dbReference>
<dbReference type="CDD" id="cd15473">
    <property type="entry name" value="Myo5p-like_CBD_DIL_ANK"/>
    <property type="match status" value="1"/>
</dbReference>
<dbReference type="OrthoDB" id="426293at2759"/>
<feature type="region of interest" description="Disordered" evidence="2">
    <location>
        <begin position="858"/>
        <end position="915"/>
    </location>
</feature>
<dbReference type="AlphaFoldDB" id="A0A168PKR3"/>
<feature type="compositionally biased region" description="Low complexity" evidence="2">
    <location>
        <begin position="28"/>
        <end position="61"/>
    </location>
</feature>
<evidence type="ECO:0000313" key="4">
    <source>
        <dbReference type="EMBL" id="SAM02562.1"/>
    </source>
</evidence>
<dbReference type="InterPro" id="IPR002710">
    <property type="entry name" value="Dilute_dom"/>
</dbReference>
<accession>A0A168PKR3</accession>
<dbReference type="SUPFAM" id="SSF48403">
    <property type="entry name" value="Ankyrin repeat"/>
    <property type="match status" value="1"/>
</dbReference>
<feature type="compositionally biased region" description="Polar residues" evidence="2">
    <location>
        <begin position="817"/>
        <end position="830"/>
    </location>
</feature>
<feature type="compositionally biased region" description="Basic and acidic residues" evidence="2">
    <location>
        <begin position="1009"/>
        <end position="1018"/>
    </location>
</feature>
<feature type="compositionally biased region" description="Low complexity" evidence="2">
    <location>
        <begin position="557"/>
        <end position="571"/>
    </location>
</feature>
<gene>
    <name evidence="4" type="primary">ABSGL_08363.1 scaffold 10076</name>
</gene>
<dbReference type="Pfam" id="PF01843">
    <property type="entry name" value="DIL"/>
    <property type="match status" value="1"/>
</dbReference>
<dbReference type="PROSITE" id="PS51126">
    <property type="entry name" value="DILUTE"/>
    <property type="match status" value="1"/>
</dbReference>
<name>A0A168PKR3_ABSGL</name>
<feature type="region of interest" description="Disordered" evidence="2">
    <location>
        <begin position="976"/>
        <end position="1033"/>
    </location>
</feature>
<feature type="region of interest" description="Disordered" evidence="2">
    <location>
        <begin position="786"/>
        <end position="846"/>
    </location>
</feature>
<dbReference type="SMART" id="SM01132">
    <property type="entry name" value="DIL"/>
    <property type="match status" value="1"/>
</dbReference>
<feature type="repeat" description="ANK" evidence="1">
    <location>
        <begin position="184"/>
        <end position="216"/>
    </location>
</feature>
<dbReference type="SMART" id="SM00248">
    <property type="entry name" value="ANK"/>
    <property type="match status" value="2"/>
</dbReference>
<dbReference type="EMBL" id="LT553919">
    <property type="protein sequence ID" value="SAM02562.1"/>
    <property type="molecule type" value="Genomic_DNA"/>
</dbReference>
<sequence length="1033" mass="117886">MDHINTTATTIPLPDSPTLSARRKNPNTLSWSSTSSSFSTNSSSSLSSTSTPTTAITTSTLPLMMMRSTSRTLPLLMSDDDDDMDDLDDVDDLHHNGGLLGTATTSLEREQHYSLHQQRIPDNNNNDDDQALQQQLHQQRWHRRVTKSLAYAASHGDSLLVQRILTDERLRPFLNVDGSDDKQMGTTPLIYASCFGYASIVRLLLDAGASVDGQDKMGWSPLMWATTNNHKVIVELLLSHGASWTNRTTKGRTVLDFVDYNDQELVHILTPEPATTDANEHTLSIDQEQQHHYNDFFQQMNLHKRRQRSSTIPKLDLDADTFFSYEPLTTDGDNYEQQQQQEEDLESKRQKSLVESLYTKDDDELDELVSCEASMESLHHFVWNRCLPDQMFVFAEEDIPHILNVTVSSLKLPMKSRHEIWVPSNVLFLCARFAHYYSGRELLAGILGQAISMIASVLHKNKGDIHTTAFWMANLSQLLYYLKKDTGLVVATAEQQLEISELVSETYVLLVTDSEKRIEKILEASMLDHDLIGADPVDFADDWQRFFRRRGSSRRPSSMASVATTATSSTMEQTPSMSQRAQEIYHDEPSSMQQQNSIDLTGQAPTSPMNSLSSFMSSTSVASPSFTTLSPHSITSLLSSILYVLQSYEVHPAIIMQAIAQFFHFMSCEIFNRILTNKKYMCRSKALQIRMNLSIIEDWVREQHPYLPLHLTSYFDPLIQLVQLLQCVSQLNELSTFVGTTTGFELLNPLQIRRCLLNYRYEVDEPRLPDEIEKYTIQLAQNAINNTHGGRLSQQKKRPLGGDHSMEMSSSRCSTSKVRTQPSPLHSNPVSRRHSQVSSRPTSVSSLGSLIMARWTSNSVDDRKQQQHHDLSDENEPPTKRWTEEPIDDDDDNNDDDDDNEDDTSDNQGRDWIEEKRDSKYMLPFSLPTSTTMVHYASYHQQQHYQPLRLELDHQEDDDDDEAHRQSRRLHDLVSTESFYQEARQKKGATEREKKAKERTVIPTIPQDWMDRLDRRQDPAASSQTARRAMEMS</sequence>
<dbReference type="InterPro" id="IPR036770">
    <property type="entry name" value="Ankyrin_rpt-contain_sf"/>
</dbReference>
<dbReference type="PANTHER" id="PTHR16027">
    <property type="entry name" value="DILUTE DOMAIN-CONTAINING PROTEIN YPR089W"/>
    <property type="match status" value="1"/>
</dbReference>
<feature type="compositionally biased region" description="Basic and acidic residues" evidence="2">
    <location>
        <begin position="860"/>
        <end position="884"/>
    </location>
</feature>
<keyword evidence="1" id="KW-0040">ANK repeat</keyword>
<feature type="domain" description="Dilute" evidence="3">
    <location>
        <begin position="448"/>
        <end position="782"/>
    </location>
</feature>
<evidence type="ECO:0000259" key="3">
    <source>
        <dbReference type="PROSITE" id="PS51126"/>
    </source>
</evidence>
<organism evidence="4">
    <name type="scientific">Absidia glauca</name>
    <name type="common">Pin mould</name>
    <dbReference type="NCBI Taxonomy" id="4829"/>
    <lineage>
        <taxon>Eukaryota</taxon>
        <taxon>Fungi</taxon>
        <taxon>Fungi incertae sedis</taxon>
        <taxon>Mucoromycota</taxon>
        <taxon>Mucoromycotina</taxon>
        <taxon>Mucoromycetes</taxon>
        <taxon>Mucorales</taxon>
        <taxon>Cunninghamellaceae</taxon>
        <taxon>Absidia</taxon>
    </lineage>
</organism>